<keyword evidence="1" id="KW-0812">Transmembrane</keyword>
<sequence>MSNENKKAWTGIIIPVLYVILLLNFPGISNSIFVFMISWVAVAVIQLNLYRFLNNKFPASEDLKD</sequence>
<keyword evidence="1" id="KW-0472">Membrane</keyword>
<feature type="transmembrane region" description="Helical" evidence="1">
    <location>
        <begin position="7"/>
        <end position="25"/>
    </location>
</feature>
<reference evidence="2 3" key="1">
    <citation type="submission" date="2015-04" db="EMBL/GenBank/DDBJ databases">
        <title>Taxonomic description and genome sequence of Salinicoccus sediminis sp. nov., a novel hyper halotolerant bacterium isolated from marine sediment.</title>
        <authorList>
            <person name="Mathan Kumar R."/>
            <person name="Kaur G."/>
            <person name="Kumar N."/>
            <person name="Kumar A."/>
            <person name="Singh N.K."/>
            <person name="Kaur N."/>
            <person name="Mayilraj S."/>
        </authorList>
    </citation>
    <scope>NUCLEOTIDE SEQUENCE [LARGE SCALE GENOMIC DNA]</scope>
    <source>
        <strain evidence="2 3">SV-16</strain>
    </source>
</reference>
<dbReference type="AlphaFoldDB" id="A0A0M2SPR4"/>
<dbReference type="STRING" id="1432562.WN59_04490"/>
<evidence type="ECO:0000313" key="2">
    <source>
        <dbReference type="EMBL" id="KKK34917.1"/>
    </source>
</evidence>
<proteinExistence type="predicted"/>
<comment type="caution">
    <text evidence="2">The sequence shown here is derived from an EMBL/GenBank/DDBJ whole genome shotgun (WGS) entry which is preliminary data.</text>
</comment>
<dbReference type="EMBL" id="LAYZ01000002">
    <property type="protein sequence ID" value="KKK34917.1"/>
    <property type="molecule type" value="Genomic_DNA"/>
</dbReference>
<gene>
    <name evidence="2" type="ORF">WN59_04490</name>
</gene>
<organism evidence="2 3">
    <name type="scientific">Salinicoccus sediminis</name>
    <dbReference type="NCBI Taxonomy" id="1432562"/>
    <lineage>
        <taxon>Bacteria</taxon>
        <taxon>Bacillati</taxon>
        <taxon>Bacillota</taxon>
        <taxon>Bacilli</taxon>
        <taxon>Bacillales</taxon>
        <taxon>Staphylococcaceae</taxon>
        <taxon>Salinicoccus</taxon>
    </lineage>
</organism>
<keyword evidence="1" id="KW-1133">Transmembrane helix</keyword>
<dbReference type="Proteomes" id="UP000034287">
    <property type="component" value="Unassembled WGS sequence"/>
</dbReference>
<name>A0A0M2SPR4_9STAP</name>
<dbReference type="PATRIC" id="fig|1432562.3.peg.877"/>
<evidence type="ECO:0000313" key="3">
    <source>
        <dbReference type="Proteomes" id="UP000034287"/>
    </source>
</evidence>
<dbReference type="RefSeq" id="WP_046513318.1">
    <property type="nucleotide sequence ID" value="NZ_LAYZ01000002.1"/>
</dbReference>
<dbReference type="OrthoDB" id="2390396at2"/>
<evidence type="ECO:0000256" key="1">
    <source>
        <dbReference type="SAM" id="Phobius"/>
    </source>
</evidence>
<protein>
    <submittedName>
        <fullName evidence="2">Uncharacterized protein</fullName>
    </submittedName>
</protein>
<keyword evidence="3" id="KW-1185">Reference proteome</keyword>
<feature type="transmembrane region" description="Helical" evidence="1">
    <location>
        <begin position="31"/>
        <end position="50"/>
    </location>
</feature>
<accession>A0A0M2SPR4</accession>